<name>A0A9W3CEY2_RAPSA</name>
<dbReference type="Proteomes" id="UP000504610">
    <property type="component" value="Chromosome 9"/>
</dbReference>
<proteinExistence type="predicted"/>
<dbReference type="OrthoDB" id="1114000at2759"/>
<organism evidence="1 2">
    <name type="scientific">Raphanus sativus</name>
    <name type="common">Radish</name>
    <name type="synonym">Raphanus raphanistrum var. sativus</name>
    <dbReference type="NCBI Taxonomy" id="3726"/>
    <lineage>
        <taxon>Eukaryota</taxon>
        <taxon>Viridiplantae</taxon>
        <taxon>Streptophyta</taxon>
        <taxon>Embryophyta</taxon>
        <taxon>Tracheophyta</taxon>
        <taxon>Spermatophyta</taxon>
        <taxon>Magnoliopsida</taxon>
        <taxon>eudicotyledons</taxon>
        <taxon>Gunneridae</taxon>
        <taxon>Pentapetalae</taxon>
        <taxon>rosids</taxon>
        <taxon>malvids</taxon>
        <taxon>Brassicales</taxon>
        <taxon>Brassicaceae</taxon>
        <taxon>Brassiceae</taxon>
        <taxon>Raphanus</taxon>
    </lineage>
</organism>
<dbReference type="KEGG" id="rsz:130499734"/>
<dbReference type="GeneID" id="130499734"/>
<protein>
    <submittedName>
        <fullName evidence="2">Disease resistance protein ADR2-like</fullName>
    </submittedName>
</protein>
<sequence>MFLSANDCESLESVSCPFYTPNAQLNFTNCFKLGEQARRTIIQQSYLDGWALLPGREVPEEFDHHRARGSSLTLPYSASSKFKICLVVAPNHEIRDYRVSQLLCRRRIGKCELDLSSVKVYRIPRFGTEHLFVFHSGCIEEDKSSSEIVFEFSSKLHDFEIVECGVQILTDQIERSAMCLNPTKRLKTTLF</sequence>
<reference evidence="2" key="2">
    <citation type="submission" date="2025-08" db="UniProtKB">
        <authorList>
            <consortium name="RefSeq"/>
        </authorList>
    </citation>
    <scope>IDENTIFICATION</scope>
    <source>
        <tissue evidence="2">Leaf</tissue>
    </source>
</reference>
<gene>
    <name evidence="2" type="primary">LOC130499734</name>
</gene>
<accession>A0A9W3CEY2</accession>
<evidence type="ECO:0000313" key="2">
    <source>
        <dbReference type="RefSeq" id="XP_056850083.1"/>
    </source>
</evidence>
<evidence type="ECO:0000313" key="1">
    <source>
        <dbReference type="Proteomes" id="UP000504610"/>
    </source>
</evidence>
<dbReference type="RefSeq" id="XP_056850083.1">
    <property type="nucleotide sequence ID" value="XM_056994103.1"/>
</dbReference>
<dbReference type="AlphaFoldDB" id="A0A9W3CEY2"/>
<reference evidence="1" key="1">
    <citation type="journal article" date="2019" name="Database">
        <title>The radish genome database (RadishGD): an integrated information resource for radish genomics.</title>
        <authorList>
            <person name="Yu H.J."/>
            <person name="Baek S."/>
            <person name="Lee Y.J."/>
            <person name="Cho A."/>
            <person name="Mun J.H."/>
        </authorList>
    </citation>
    <scope>NUCLEOTIDE SEQUENCE [LARGE SCALE GENOMIC DNA]</scope>
    <source>
        <strain evidence="1">cv. WK10039</strain>
    </source>
</reference>
<keyword evidence="1" id="KW-1185">Reference proteome</keyword>